<evidence type="ECO:0000313" key="2">
    <source>
        <dbReference type="Proteomes" id="UP001341840"/>
    </source>
</evidence>
<dbReference type="Proteomes" id="UP001341840">
    <property type="component" value="Unassembled WGS sequence"/>
</dbReference>
<dbReference type="SUPFAM" id="SSF54928">
    <property type="entry name" value="RNA-binding domain, RBD"/>
    <property type="match status" value="1"/>
</dbReference>
<evidence type="ECO:0000313" key="1">
    <source>
        <dbReference type="EMBL" id="MED6171190.1"/>
    </source>
</evidence>
<accession>A0ABU6VEP6</accession>
<proteinExistence type="predicted"/>
<protein>
    <submittedName>
        <fullName evidence="1">Uncharacterized protein</fullName>
    </submittedName>
</protein>
<comment type="caution">
    <text evidence="1">The sequence shown here is derived from an EMBL/GenBank/DDBJ whole genome shotgun (WGS) entry which is preliminary data.</text>
</comment>
<organism evidence="1 2">
    <name type="scientific">Stylosanthes scabra</name>
    <dbReference type="NCBI Taxonomy" id="79078"/>
    <lineage>
        <taxon>Eukaryota</taxon>
        <taxon>Viridiplantae</taxon>
        <taxon>Streptophyta</taxon>
        <taxon>Embryophyta</taxon>
        <taxon>Tracheophyta</taxon>
        <taxon>Spermatophyta</taxon>
        <taxon>Magnoliopsida</taxon>
        <taxon>eudicotyledons</taxon>
        <taxon>Gunneridae</taxon>
        <taxon>Pentapetalae</taxon>
        <taxon>rosids</taxon>
        <taxon>fabids</taxon>
        <taxon>Fabales</taxon>
        <taxon>Fabaceae</taxon>
        <taxon>Papilionoideae</taxon>
        <taxon>50 kb inversion clade</taxon>
        <taxon>dalbergioids sensu lato</taxon>
        <taxon>Dalbergieae</taxon>
        <taxon>Pterocarpus clade</taxon>
        <taxon>Stylosanthes</taxon>
    </lineage>
</organism>
<keyword evidence="2" id="KW-1185">Reference proteome</keyword>
<name>A0ABU6VEP6_9FABA</name>
<dbReference type="EMBL" id="JASCZI010151233">
    <property type="protein sequence ID" value="MED6171190.1"/>
    <property type="molecule type" value="Genomic_DNA"/>
</dbReference>
<gene>
    <name evidence="1" type="ORF">PIB30_038419</name>
</gene>
<sequence length="76" mass="8773">MLPLSECASQLKVFNFAGDSKFWNKSKVRLVTDTLTNKPKGYAFIEYLHTRGMKDNNDILRIMVRGMSFERTQGLN</sequence>
<dbReference type="InterPro" id="IPR012677">
    <property type="entry name" value="Nucleotide-bd_a/b_plait_sf"/>
</dbReference>
<dbReference type="InterPro" id="IPR035979">
    <property type="entry name" value="RBD_domain_sf"/>
</dbReference>
<dbReference type="Gene3D" id="3.30.70.330">
    <property type="match status" value="1"/>
</dbReference>
<reference evidence="1 2" key="1">
    <citation type="journal article" date="2023" name="Plants (Basel)">
        <title>Bridging the Gap: Combining Genomics and Transcriptomics Approaches to Understand Stylosanthes scabra, an Orphan Legume from the Brazilian Caatinga.</title>
        <authorList>
            <person name="Ferreira-Neto J.R.C."/>
            <person name="da Silva M.D."/>
            <person name="Binneck E."/>
            <person name="de Melo N.F."/>
            <person name="da Silva R.H."/>
            <person name="de Melo A.L.T.M."/>
            <person name="Pandolfi V."/>
            <person name="Bustamante F.O."/>
            <person name="Brasileiro-Vidal A.C."/>
            <person name="Benko-Iseppon A.M."/>
        </authorList>
    </citation>
    <scope>NUCLEOTIDE SEQUENCE [LARGE SCALE GENOMIC DNA]</scope>
    <source>
        <tissue evidence="1">Leaves</tissue>
    </source>
</reference>